<name>A0A1G9JS41_9BACT</name>
<dbReference type="Pfam" id="PF03992">
    <property type="entry name" value="ABM"/>
    <property type="match status" value="1"/>
</dbReference>
<gene>
    <name evidence="2" type="ORF">SAMN05660860_00540</name>
</gene>
<dbReference type="InterPro" id="IPR011008">
    <property type="entry name" value="Dimeric_a/b-barrel"/>
</dbReference>
<evidence type="ECO:0000313" key="3">
    <source>
        <dbReference type="Proteomes" id="UP000182146"/>
    </source>
</evidence>
<dbReference type="SUPFAM" id="SSF54909">
    <property type="entry name" value="Dimeric alpha+beta barrel"/>
    <property type="match status" value="1"/>
</dbReference>
<evidence type="ECO:0000259" key="1">
    <source>
        <dbReference type="PROSITE" id="PS51725"/>
    </source>
</evidence>
<dbReference type="InterPro" id="IPR007138">
    <property type="entry name" value="ABM_dom"/>
</dbReference>
<sequence length="141" mass="15683">MPLAGAKGYFMIEANIRINVPPSKRLDFLQTLQAALEVVRQEPGCLSCNCFTDVEEENAFVFKEVWDTREDLETHMQSVIFNALIGALSQLENKPEIRFNTISSSVGLESFDSERSSTLPGHKELLPSLSSILNGDSPARH</sequence>
<accession>A0A1G9JS41</accession>
<dbReference type="PROSITE" id="PS51725">
    <property type="entry name" value="ABM"/>
    <property type="match status" value="1"/>
</dbReference>
<dbReference type="EMBL" id="FNGU01000001">
    <property type="protein sequence ID" value="SDL40192.1"/>
    <property type="molecule type" value="Genomic_DNA"/>
</dbReference>
<dbReference type="InterPro" id="IPR050744">
    <property type="entry name" value="AI-2_Isomerase_LsrG"/>
</dbReference>
<dbReference type="PANTHER" id="PTHR33336">
    <property type="entry name" value="QUINOL MONOOXYGENASE YGIN-RELATED"/>
    <property type="match status" value="1"/>
</dbReference>
<protein>
    <submittedName>
        <fullName evidence="2">Quinol monooxygenase YgiN</fullName>
    </submittedName>
</protein>
<evidence type="ECO:0000313" key="2">
    <source>
        <dbReference type="EMBL" id="SDL40192.1"/>
    </source>
</evidence>
<keyword evidence="2" id="KW-0503">Monooxygenase</keyword>
<dbReference type="Gene3D" id="3.30.70.100">
    <property type="match status" value="1"/>
</dbReference>
<feature type="domain" description="ABM" evidence="1">
    <location>
        <begin position="12"/>
        <end position="102"/>
    </location>
</feature>
<organism evidence="2 3">
    <name type="scientific">Geoalkalibacter ferrihydriticus</name>
    <dbReference type="NCBI Taxonomy" id="392333"/>
    <lineage>
        <taxon>Bacteria</taxon>
        <taxon>Pseudomonadati</taxon>
        <taxon>Thermodesulfobacteriota</taxon>
        <taxon>Desulfuromonadia</taxon>
        <taxon>Desulfuromonadales</taxon>
        <taxon>Geoalkalibacteraceae</taxon>
        <taxon>Geoalkalibacter</taxon>
    </lineage>
</organism>
<dbReference type="AlphaFoldDB" id="A0A1G9JS41"/>
<dbReference type="PANTHER" id="PTHR33336:SF15">
    <property type="entry name" value="ABM DOMAIN-CONTAINING PROTEIN"/>
    <property type="match status" value="1"/>
</dbReference>
<reference evidence="2 3" key="1">
    <citation type="submission" date="2016-10" db="EMBL/GenBank/DDBJ databases">
        <authorList>
            <person name="de Groot N.N."/>
        </authorList>
    </citation>
    <scope>NUCLEOTIDE SEQUENCE [LARGE SCALE GENOMIC DNA]</scope>
    <source>
        <strain evidence="2 3">DSM 17813</strain>
    </source>
</reference>
<keyword evidence="2" id="KW-0560">Oxidoreductase</keyword>
<proteinExistence type="predicted"/>
<dbReference type="Proteomes" id="UP000182146">
    <property type="component" value="Unassembled WGS sequence"/>
</dbReference>
<dbReference type="STRING" id="392333.SAMN05660860_00540"/>
<dbReference type="GO" id="GO:0004497">
    <property type="term" value="F:monooxygenase activity"/>
    <property type="evidence" value="ECO:0007669"/>
    <property type="project" value="UniProtKB-KW"/>
</dbReference>